<sequence length="1041" mass="120690">LDLIKQTMEGQDLQEDVLKNFTHFKIALQTQLSSMEKEISEMSVSSVTAQITQNVMLQYTGEQRFVNFLKLVEPFLPPNKVQEAMSKEEFAQSVQNSILEEVKVSRVEKLQTKIQKQQKDLINNKSVQTDEPKEPKQKTPKISKTRLSTIKSKNSPRQSVLDSDIGDMALFSARESQPTPRVETTEQICQTDLLSLHIFLYKDAQLKYRQYEEQIDELKEKILELQVQIMDEKTEQVEPAVTIAAPILGNLAPMQSTLGFKMESFEVKAPVIDSETQTEVIEKLDSLKFSINSQNFVIQSQKFNVVGQNIRKEESSLFEAKPKYMKPVKQVDEAVQTKQNIIPEVIKQVVVQAEKVKMIDYQQQTLKLLTDDKYSQTQAFLWRKESDMQYQIQKEQIGRLEVELYRAKRRPIEEIEKALIETAEKQIQTELTISLQSIDNDLKNVKPPVGVRPPAFSNLPSISLPSINDPFSSRKNHATDRSGLCNYVDGQIDTDLSETLITHEKDNKESIFDEWSSSEDYQVDIPTNPPQYKHLQLPKTSDQKLRVGPVLQPLKTASQKIRSPSKQKQLEPLVKPQFSPMVKLVKGELEKQIDPAPLRITFKKPQPVEYKFENNKFITPFAELLKQRNIRKKLRIEQHSFKVTQTQKETETEQKLQIQQQSDIYLLKLPKMVKIISQIELDTFQGLIEVEIPQFQIYSSKVTMKELFSSPVQIKEDEAVGYVQVPAFAVSTFTSVQLSLIQVNENQFIKASPNVKILPVSSVVKAIQQFYFDCDFEQSPRRQFELFAKKFPSLLLCQRFLTMFISSLCYNLQKPNQDPDLVCAMQVFIFLLQTDDLNLLKLILTLNPQENPQYVQQSKFLEFGLVNVQALQQNFNLSEKHFTKVRNFAKQTEISTHKFTLISILLFNQLNLKRISPLLYRFQKSQTQKNCQQIIQKQFPYFSVQQIEIIFKQFMIENTVLETQFVQLINSLFNFQFDGIQNFNSKVEQKFKQCLEFVNQLNKERLYSLESKIEEIQLLIGQRKFVAAGWLVDQLWVALNE</sequence>
<proteinExistence type="predicted"/>
<protein>
    <submittedName>
        <fullName evidence="3">Uncharacterized protein</fullName>
    </submittedName>
</protein>
<dbReference type="EMBL" id="GDID01006193">
    <property type="protein sequence ID" value="JAP90413.1"/>
    <property type="molecule type" value="Transcribed_RNA"/>
</dbReference>
<evidence type="ECO:0000256" key="2">
    <source>
        <dbReference type="SAM" id="MobiDB-lite"/>
    </source>
</evidence>
<evidence type="ECO:0000313" key="3">
    <source>
        <dbReference type="EMBL" id="JAP90413.1"/>
    </source>
</evidence>
<organism evidence="3">
    <name type="scientific">Trepomonas sp. PC1</name>
    <dbReference type="NCBI Taxonomy" id="1076344"/>
    <lineage>
        <taxon>Eukaryota</taxon>
        <taxon>Metamonada</taxon>
        <taxon>Diplomonadida</taxon>
        <taxon>Hexamitidae</taxon>
        <taxon>Hexamitinae</taxon>
        <taxon>Trepomonas</taxon>
    </lineage>
</organism>
<feature type="compositionally biased region" description="Basic and acidic residues" evidence="2">
    <location>
        <begin position="128"/>
        <end position="137"/>
    </location>
</feature>
<name>A0A146K0K5_9EUKA</name>
<keyword evidence="1" id="KW-0175">Coiled coil</keyword>
<accession>A0A146K0K5</accession>
<reference evidence="3" key="1">
    <citation type="submission" date="2015-07" db="EMBL/GenBank/DDBJ databases">
        <title>Adaptation to a free-living lifestyle via gene acquisitions in the diplomonad Trepomonas sp. PC1.</title>
        <authorList>
            <person name="Xu F."/>
            <person name="Jerlstrom-Hultqvist J."/>
            <person name="Kolisko M."/>
            <person name="Simpson A.G.B."/>
            <person name="Roger A.J."/>
            <person name="Svard S.G."/>
            <person name="Andersson J.O."/>
        </authorList>
    </citation>
    <scope>NUCLEOTIDE SEQUENCE</scope>
    <source>
        <strain evidence="3">PC1</strain>
    </source>
</reference>
<gene>
    <name evidence="3" type="ORF">TPC1_30092</name>
</gene>
<feature type="compositionally biased region" description="Polar residues" evidence="2">
    <location>
        <begin position="145"/>
        <end position="159"/>
    </location>
</feature>
<dbReference type="AlphaFoldDB" id="A0A146K0K5"/>
<evidence type="ECO:0000256" key="1">
    <source>
        <dbReference type="SAM" id="Coils"/>
    </source>
</evidence>
<feature type="region of interest" description="Disordered" evidence="2">
    <location>
        <begin position="121"/>
        <end position="159"/>
    </location>
</feature>
<feature type="coiled-coil region" evidence="1">
    <location>
        <begin position="201"/>
        <end position="235"/>
    </location>
</feature>
<feature type="non-terminal residue" evidence="3">
    <location>
        <position position="1041"/>
    </location>
</feature>
<feature type="non-terminal residue" evidence="3">
    <location>
        <position position="1"/>
    </location>
</feature>